<evidence type="ECO:0000313" key="2">
    <source>
        <dbReference type="EMBL" id="OGE47044.1"/>
    </source>
</evidence>
<dbReference type="SUPFAM" id="SSF100950">
    <property type="entry name" value="NagB/RpiA/CoA transferase-like"/>
    <property type="match status" value="1"/>
</dbReference>
<dbReference type="Gene3D" id="3.40.50.1360">
    <property type="match status" value="1"/>
</dbReference>
<reference evidence="2 3" key="1">
    <citation type="journal article" date="2016" name="Sci. Rep.">
        <title>Penicillium arizonense, a new, genome sequenced fungal species, reveals a high chemical diversity in secreted metabolites.</title>
        <authorList>
            <person name="Grijseels S."/>
            <person name="Nielsen J.C."/>
            <person name="Randelovic M."/>
            <person name="Nielsen J."/>
            <person name="Nielsen K.F."/>
            <person name="Workman M."/>
            <person name="Frisvad J.C."/>
        </authorList>
    </citation>
    <scope>NUCLEOTIDE SEQUENCE [LARGE SCALE GENOMIC DNA]</scope>
    <source>
        <strain evidence="2 3">CBS 141311</strain>
    </source>
</reference>
<dbReference type="EMBL" id="LXJU01000072">
    <property type="protein sequence ID" value="OGE47044.1"/>
    <property type="molecule type" value="Genomic_DNA"/>
</dbReference>
<dbReference type="GO" id="GO:0005975">
    <property type="term" value="P:carbohydrate metabolic process"/>
    <property type="evidence" value="ECO:0007669"/>
    <property type="project" value="InterPro"/>
</dbReference>
<dbReference type="OrthoDB" id="432544at2759"/>
<sequence length="164" mass="18792">MSSDSINRPPNQPILLSFPSIDDLVPKLRRYVLKRQKETLDKQGRFVVAVSGGSYLSMLSRALLEPRNDGTPEDTPYNYKQLKDQLLDKIPVELGAPNVYPIDADLVNEEDELVEHYEKSVIERLTQKDSARFPIFDLILLNCGYDSHTYGLFPDHKVLTEEDR</sequence>
<dbReference type="Pfam" id="PF01182">
    <property type="entry name" value="Glucosamine_iso"/>
    <property type="match status" value="1"/>
</dbReference>
<dbReference type="PANTHER" id="PTHR11054">
    <property type="entry name" value="6-PHOSPHOGLUCONOLACTONASE"/>
    <property type="match status" value="1"/>
</dbReference>
<dbReference type="PANTHER" id="PTHR11054:SF0">
    <property type="entry name" value="6-PHOSPHOGLUCONOLACTONASE"/>
    <property type="match status" value="1"/>
</dbReference>
<proteinExistence type="predicted"/>
<dbReference type="InterPro" id="IPR006148">
    <property type="entry name" value="Glc/Gal-6P_isomerase"/>
</dbReference>
<keyword evidence="3" id="KW-1185">Reference proteome</keyword>
<organism evidence="2 3">
    <name type="scientific">Penicillium arizonense</name>
    <dbReference type="NCBI Taxonomy" id="1835702"/>
    <lineage>
        <taxon>Eukaryota</taxon>
        <taxon>Fungi</taxon>
        <taxon>Dikarya</taxon>
        <taxon>Ascomycota</taxon>
        <taxon>Pezizomycotina</taxon>
        <taxon>Eurotiomycetes</taxon>
        <taxon>Eurotiomycetidae</taxon>
        <taxon>Eurotiales</taxon>
        <taxon>Aspergillaceae</taxon>
        <taxon>Penicillium</taxon>
    </lineage>
</organism>
<dbReference type="GeneID" id="34582364"/>
<comment type="caution">
    <text evidence="2">The sequence shown here is derived from an EMBL/GenBank/DDBJ whole genome shotgun (WGS) entry which is preliminary data.</text>
</comment>
<gene>
    <name evidence="2" type="ORF">PENARI_c072G03548</name>
</gene>
<dbReference type="Proteomes" id="UP000177622">
    <property type="component" value="Unassembled WGS sequence"/>
</dbReference>
<dbReference type="AlphaFoldDB" id="A0A1F5L1G3"/>
<feature type="domain" description="Glucosamine/galactosamine-6-phosphate isomerase" evidence="1">
    <location>
        <begin position="72"/>
        <end position="163"/>
    </location>
</feature>
<dbReference type="RefSeq" id="XP_022482511.1">
    <property type="nucleotide sequence ID" value="XM_022637630.1"/>
</dbReference>
<accession>A0A1F5L1G3</accession>
<dbReference type="InterPro" id="IPR037171">
    <property type="entry name" value="NagB/RpiA_transferase-like"/>
</dbReference>
<name>A0A1F5L1G3_PENAI</name>
<dbReference type="STRING" id="1835702.A0A1F5L1G3"/>
<evidence type="ECO:0000313" key="3">
    <source>
        <dbReference type="Proteomes" id="UP000177622"/>
    </source>
</evidence>
<protein>
    <recommendedName>
        <fullName evidence="1">Glucosamine/galactosamine-6-phosphate isomerase domain-containing protein</fullName>
    </recommendedName>
</protein>
<evidence type="ECO:0000259" key="1">
    <source>
        <dbReference type="Pfam" id="PF01182"/>
    </source>
</evidence>
<dbReference type="InterPro" id="IPR039104">
    <property type="entry name" value="6PGL"/>
</dbReference>